<evidence type="ECO:0000256" key="4">
    <source>
        <dbReference type="ARBA" id="ARBA00023295"/>
    </source>
</evidence>
<dbReference type="PANTHER" id="PTHR12145">
    <property type="entry name" value="MANNAN ENDO-1,6-ALPHA-MANNOSIDASE DCW1"/>
    <property type="match status" value="1"/>
</dbReference>
<dbReference type="GO" id="GO:0008496">
    <property type="term" value="F:mannan endo-1,6-alpha-mannosidase activity"/>
    <property type="evidence" value="ECO:0007669"/>
    <property type="project" value="InterPro"/>
</dbReference>
<protein>
    <submittedName>
        <fullName evidence="6">Hydrolase 76 protein</fullName>
    </submittedName>
</protein>
<sequence length="142" mass="15891">MRCLSGIIAITLVSISGTHASLEAPSFDVHNIQQLTEAACAAMENLMSYFTPNSRGTFNETVTPWHESGMIWGLNFDYARWTGDTKYLDIVTQALVNQSNGDVHDFLAPGAKEQWNDDILWPSQLSLLPNFMVRVPRYLTVP</sequence>
<dbReference type="PANTHER" id="PTHR12145:SF36">
    <property type="entry name" value="MANNAN ENDO-1,6-ALPHA-MANNOSIDASE DCW1"/>
    <property type="match status" value="1"/>
</dbReference>
<dbReference type="GO" id="GO:0016052">
    <property type="term" value="P:carbohydrate catabolic process"/>
    <property type="evidence" value="ECO:0007669"/>
    <property type="project" value="InterPro"/>
</dbReference>
<organism evidence="6 7">
    <name type="scientific">Puccinia graminis f. sp. tritici</name>
    <dbReference type="NCBI Taxonomy" id="56615"/>
    <lineage>
        <taxon>Eukaryota</taxon>
        <taxon>Fungi</taxon>
        <taxon>Dikarya</taxon>
        <taxon>Basidiomycota</taxon>
        <taxon>Pucciniomycotina</taxon>
        <taxon>Pucciniomycetes</taxon>
        <taxon>Pucciniales</taxon>
        <taxon>Pucciniaceae</taxon>
        <taxon>Puccinia</taxon>
    </lineage>
</organism>
<keyword evidence="4" id="KW-0326">Glycosidase</keyword>
<dbReference type="Pfam" id="PF03663">
    <property type="entry name" value="Glyco_hydro_76"/>
    <property type="match status" value="1"/>
</dbReference>
<keyword evidence="1 5" id="KW-0732">Signal</keyword>
<dbReference type="GO" id="GO:0009272">
    <property type="term" value="P:fungal-type cell wall biogenesis"/>
    <property type="evidence" value="ECO:0007669"/>
    <property type="project" value="TreeGrafter"/>
</dbReference>
<name>A0A5B0SCB1_PUCGR</name>
<accession>A0A5B0SCB1</accession>
<dbReference type="EMBL" id="VDEP01000044">
    <property type="protein sequence ID" value="KAA1134853.1"/>
    <property type="molecule type" value="Genomic_DNA"/>
</dbReference>
<dbReference type="Proteomes" id="UP000325313">
    <property type="component" value="Unassembled WGS sequence"/>
</dbReference>
<feature type="chain" id="PRO_5022921816" evidence="5">
    <location>
        <begin position="21"/>
        <end position="142"/>
    </location>
</feature>
<proteinExistence type="predicted"/>
<evidence type="ECO:0000256" key="2">
    <source>
        <dbReference type="ARBA" id="ARBA00022801"/>
    </source>
</evidence>
<dbReference type="AlphaFoldDB" id="A0A5B0SCB1"/>
<gene>
    <name evidence="6" type="primary">DCW1_8</name>
    <name evidence="6" type="ORF">PGTUg99_004527</name>
</gene>
<evidence type="ECO:0000313" key="7">
    <source>
        <dbReference type="Proteomes" id="UP000325313"/>
    </source>
</evidence>
<evidence type="ECO:0000256" key="1">
    <source>
        <dbReference type="ARBA" id="ARBA00022729"/>
    </source>
</evidence>
<evidence type="ECO:0000313" key="6">
    <source>
        <dbReference type="EMBL" id="KAA1134853.1"/>
    </source>
</evidence>
<evidence type="ECO:0000256" key="3">
    <source>
        <dbReference type="ARBA" id="ARBA00023180"/>
    </source>
</evidence>
<comment type="caution">
    <text evidence="6">The sequence shown here is derived from an EMBL/GenBank/DDBJ whole genome shotgun (WGS) entry which is preliminary data.</text>
</comment>
<dbReference type="InterPro" id="IPR014480">
    <property type="entry name" value="Mannan-1_6-alpha_mannosidase"/>
</dbReference>
<dbReference type="InterPro" id="IPR005198">
    <property type="entry name" value="Glyco_hydro_76"/>
</dbReference>
<feature type="signal peptide" evidence="5">
    <location>
        <begin position="1"/>
        <end position="20"/>
    </location>
</feature>
<evidence type="ECO:0000256" key="5">
    <source>
        <dbReference type="SAM" id="SignalP"/>
    </source>
</evidence>
<reference evidence="6 7" key="1">
    <citation type="submission" date="2019-05" db="EMBL/GenBank/DDBJ databases">
        <title>Emergence of the Ug99 lineage of the wheat stem rust pathogen through somatic hybridization.</title>
        <authorList>
            <person name="Li F."/>
            <person name="Upadhyaya N.M."/>
            <person name="Sperschneider J."/>
            <person name="Matny O."/>
            <person name="Nguyen-Phuc H."/>
            <person name="Mago R."/>
            <person name="Raley C."/>
            <person name="Miller M.E."/>
            <person name="Silverstein K.A.T."/>
            <person name="Henningsen E."/>
            <person name="Hirsch C.D."/>
            <person name="Visser B."/>
            <person name="Pretorius Z.A."/>
            <person name="Steffenson B.J."/>
            <person name="Schwessinger B."/>
            <person name="Dodds P.N."/>
            <person name="Figueroa M."/>
        </authorList>
    </citation>
    <scope>NUCLEOTIDE SEQUENCE [LARGE SCALE GENOMIC DNA]</scope>
    <source>
        <strain evidence="6 7">Ug99</strain>
    </source>
</reference>
<keyword evidence="2 6" id="KW-0378">Hydrolase</keyword>
<keyword evidence="3" id="KW-0325">Glycoprotein</keyword>